<feature type="transmembrane region" description="Helical" evidence="5">
    <location>
        <begin position="7"/>
        <end position="25"/>
    </location>
</feature>
<evidence type="ECO:0000259" key="6">
    <source>
        <dbReference type="Pfam" id="PF04932"/>
    </source>
</evidence>
<accession>A0A1G2HHC9</accession>
<organism evidence="7 8">
    <name type="scientific">Candidatus Spechtbacteria bacterium RIFCSPLOWO2_12_FULL_38_22</name>
    <dbReference type="NCBI Taxonomy" id="1802165"/>
    <lineage>
        <taxon>Bacteria</taxon>
        <taxon>Candidatus Spechtiibacteriota</taxon>
    </lineage>
</organism>
<dbReference type="STRING" id="1802165.A3F94_00660"/>
<dbReference type="PANTHER" id="PTHR37422">
    <property type="entry name" value="TEICHURONIC ACID BIOSYNTHESIS PROTEIN TUAE"/>
    <property type="match status" value="1"/>
</dbReference>
<feature type="transmembrane region" description="Helical" evidence="5">
    <location>
        <begin position="422"/>
        <end position="440"/>
    </location>
</feature>
<evidence type="ECO:0000256" key="5">
    <source>
        <dbReference type="SAM" id="Phobius"/>
    </source>
</evidence>
<dbReference type="InterPro" id="IPR007016">
    <property type="entry name" value="O-antigen_ligase-rel_domated"/>
</dbReference>
<feature type="transmembrane region" description="Helical" evidence="5">
    <location>
        <begin position="275"/>
        <end position="292"/>
    </location>
</feature>
<feature type="transmembrane region" description="Helical" evidence="5">
    <location>
        <begin position="244"/>
        <end position="263"/>
    </location>
</feature>
<feature type="transmembrane region" description="Helical" evidence="5">
    <location>
        <begin position="128"/>
        <end position="151"/>
    </location>
</feature>
<feature type="transmembrane region" description="Helical" evidence="5">
    <location>
        <begin position="195"/>
        <end position="212"/>
    </location>
</feature>
<feature type="transmembrane region" description="Helical" evidence="5">
    <location>
        <begin position="69"/>
        <end position="90"/>
    </location>
</feature>
<feature type="transmembrane region" description="Helical" evidence="5">
    <location>
        <begin position="37"/>
        <end position="57"/>
    </location>
</feature>
<keyword evidence="4 5" id="KW-0472">Membrane</keyword>
<feature type="domain" description="O-antigen ligase-related" evidence="6">
    <location>
        <begin position="228"/>
        <end position="376"/>
    </location>
</feature>
<dbReference type="GO" id="GO:0016020">
    <property type="term" value="C:membrane"/>
    <property type="evidence" value="ECO:0007669"/>
    <property type="project" value="UniProtKB-SubCell"/>
</dbReference>
<feature type="transmembrane region" description="Helical" evidence="5">
    <location>
        <begin position="221"/>
        <end position="238"/>
    </location>
</feature>
<comment type="subcellular location">
    <subcellularLocation>
        <location evidence="1">Membrane</location>
        <topology evidence="1">Multi-pass membrane protein</topology>
    </subcellularLocation>
</comment>
<dbReference type="Pfam" id="PF04932">
    <property type="entry name" value="Wzy_C"/>
    <property type="match status" value="1"/>
</dbReference>
<comment type="caution">
    <text evidence="7">The sequence shown here is derived from an EMBL/GenBank/DDBJ whole genome shotgun (WGS) entry which is preliminary data.</text>
</comment>
<evidence type="ECO:0000313" key="7">
    <source>
        <dbReference type="EMBL" id="OGZ61905.1"/>
    </source>
</evidence>
<proteinExistence type="predicted"/>
<name>A0A1G2HHC9_9BACT</name>
<dbReference type="EMBL" id="MHOK01000013">
    <property type="protein sequence ID" value="OGZ61905.1"/>
    <property type="molecule type" value="Genomic_DNA"/>
</dbReference>
<evidence type="ECO:0000256" key="2">
    <source>
        <dbReference type="ARBA" id="ARBA00022692"/>
    </source>
</evidence>
<dbReference type="PANTHER" id="PTHR37422:SF13">
    <property type="entry name" value="LIPOPOLYSACCHARIDE BIOSYNTHESIS PROTEIN PA4999-RELATED"/>
    <property type="match status" value="1"/>
</dbReference>
<evidence type="ECO:0000256" key="4">
    <source>
        <dbReference type="ARBA" id="ARBA00023136"/>
    </source>
</evidence>
<keyword evidence="2 5" id="KW-0812">Transmembrane</keyword>
<feature type="transmembrane region" description="Helical" evidence="5">
    <location>
        <begin position="96"/>
        <end position="116"/>
    </location>
</feature>
<sequence length="449" mass="51619">MNSFEKFLFYLLVFSIPFQTRVFLYSPSAGFSGFNEWQSIFVYGTDFLVGILFLYWLPRFLKNINWAFNLSFVLLFIILIFAGLSVYFASYLNIGIYRFVKLLEFIWLFFYTIRAFQPYDFGKAKAKFSDVAVILGLSGMIQGIIAIWQFLTQRSIGLIFLGESPLGPHIEDVAEIVANGARFIRAYGTFPSPNVLAAFLSICILSVLTWYINRPYRLHKHFFFASASLVVMGLALFLTFSRAVIAMFVLVAFFYFLIIFFSGRFEKRFKIAARHIFLVLILAGAVFSVIYAPELHSRFVTNVFDVRDASIVEREFWIKLSWNVLEERPLGVGMGNVTLFFRDMYPGLKNSLYQPVHNVFLLMAIEAGAIAALSFLVLIMILLFQSIKTLVGKKDLRPLCILPPLLLIFFVGTGIFDHYYLTLQQGSLMFWMGLGIIYHINRVETNKQQ</sequence>
<dbReference type="AlphaFoldDB" id="A0A1G2HHC9"/>
<evidence type="ECO:0000313" key="8">
    <source>
        <dbReference type="Proteomes" id="UP000176770"/>
    </source>
</evidence>
<dbReference type="InterPro" id="IPR051533">
    <property type="entry name" value="WaaL-like"/>
</dbReference>
<feature type="transmembrane region" description="Helical" evidence="5">
    <location>
        <begin position="396"/>
        <end position="416"/>
    </location>
</feature>
<gene>
    <name evidence="7" type="ORF">A3F94_00660</name>
</gene>
<keyword evidence="3 5" id="KW-1133">Transmembrane helix</keyword>
<reference evidence="7 8" key="1">
    <citation type="journal article" date="2016" name="Nat. Commun.">
        <title>Thousands of microbial genomes shed light on interconnected biogeochemical processes in an aquifer system.</title>
        <authorList>
            <person name="Anantharaman K."/>
            <person name="Brown C.T."/>
            <person name="Hug L.A."/>
            <person name="Sharon I."/>
            <person name="Castelle C.J."/>
            <person name="Probst A.J."/>
            <person name="Thomas B.C."/>
            <person name="Singh A."/>
            <person name="Wilkins M.J."/>
            <person name="Karaoz U."/>
            <person name="Brodie E.L."/>
            <person name="Williams K.H."/>
            <person name="Hubbard S.S."/>
            <person name="Banfield J.F."/>
        </authorList>
    </citation>
    <scope>NUCLEOTIDE SEQUENCE [LARGE SCALE GENOMIC DNA]</scope>
</reference>
<protein>
    <recommendedName>
        <fullName evidence="6">O-antigen ligase-related domain-containing protein</fullName>
    </recommendedName>
</protein>
<evidence type="ECO:0000256" key="1">
    <source>
        <dbReference type="ARBA" id="ARBA00004141"/>
    </source>
</evidence>
<feature type="transmembrane region" description="Helical" evidence="5">
    <location>
        <begin position="359"/>
        <end position="384"/>
    </location>
</feature>
<dbReference type="Proteomes" id="UP000176770">
    <property type="component" value="Unassembled WGS sequence"/>
</dbReference>
<evidence type="ECO:0000256" key="3">
    <source>
        <dbReference type="ARBA" id="ARBA00022989"/>
    </source>
</evidence>